<dbReference type="InterPro" id="IPR000834">
    <property type="entry name" value="Peptidase_M14"/>
</dbReference>
<accession>A0A814JLP6</accession>
<keyword evidence="7" id="KW-0862">Zinc</keyword>
<comment type="caution">
    <text evidence="11">The sequence shown here is derived from an EMBL/GenBank/DDBJ whole genome shotgun (WGS) entry which is preliminary data.</text>
</comment>
<dbReference type="PANTHER" id="PTHR11532">
    <property type="entry name" value="PROTEASE M14 CARBOXYPEPTIDASE"/>
    <property type="match status" value="1"/>
</dbReference>
<dbReference type="PANTHER" id="PTHR11532:SF84">
    <property type="entry name" value="CARBOXYPEPTIDASE M"/>
    <property type="match status" value="1"/>
</dbReference>
<dbReference type="Proteomes" id="UP000663879">
    <property type="component" value="Unassembled WGS sequence"/>
</dbReference>
<dbReference type="SMART" id="SM00631">
    <property type="entry name" value="Zn_pept"/>
    <property type="match status" value="1"/>
</dbReference>
<dbReference type="InterPro" id="IPR008969">
    <property type="entry name" value="CarboxyPept-like_regulatory"/>
</dbReference>
<keyword evidence="5" id="KW-0479">Metal-binding</keyword>
<evidence type="ECO:0000313" key="12">
    <source>
        <dbReference type="Proteomes" id="UP000663879"/>
    </source>
</evidence>
<feature type="domain" description="Peptidase M14" evidence="10">
    <location>
        <begin position="97"/>
        <end position="384"/>
    </location>
</feature>
<dbReference type="Gene3D" id="2.60.40.1120">
    <property type="entry name" value="Carboxypeptidase-like, regulatory domain"/>
    <property type="match status" value="1"/>
</dbReference>
<dbReference type="OrthoDB" id="10249045at2759"/>
<evidence type="ECO:0000256" key="5">
    <source>
        <dbReference type="ARBA" id="ARBA00022723"/>
    </source>
</evidence>
<dbReference type="PROSITE" id="PS00133">
    <property type="entry name" value="CARBOXYPEPT_ZN_2"/>
    <property type="match status" value="1"/>
</dbReference>
<dbReference type="AlphaFoldDB" id="A0A814JLP6"/>
<dbReference type="Pfam" id="PF00246">
    <property type="entry name" value="Peptidase_M14"/>
    <property type="match status" value="1"/>
</dbReference>
<dbReference type="FunFam" id="3.40.630.10:FF:000020">
    <property type="entry name" value="Carboxypeptidase D"/>
    <property type="match status" value="1"/>
</dbReference>
<sequence length="489" mass="56062">KKPVPNNVPYPSIAIGGNQPVNRTMDFNNQSNQYPNNFNQQFMNNNQGFPERNNQIDDYNWTQSRDGNFFGNNYSNLSHNTNVKRMNDQKKVKEKKWYHSYEEISNILKETARKNPDKTYLYSIGKSTGGKDLWVLALADSKPSEKVLLRPEAKYVANIHGNEVVGKEILLRLIDYFLTNQTDPDVSFIMKNLRVHILPLMNPDGYGKSYMGDCNSVQGRYNNEGYDLNRNFPDLFENNTYPIQPETKAILNWLETNNFVLSGSFHGGALVANYPFDNYAVSDGFSAKKSSTNDEDVFRLLALTYSKNHLKMTEGCNGDSFPDGITNGAEWYPLRGGMQDVNYWKYGCMEITFEVSCCKYPQKQELEGYWNDNKKSLVEYLKKANTGLKGIVKFANGQKAANVTIKIDSREPYFKTNKNGEYYRILLPGNYTLSAMFNCKTIISKKVQIISSTEPVVFNIILPSNRYQEYKKRSLDSTAVFCNKKRQVV</sequence>
<feature type="active site" description="Proton donor/acceptor" evidence="9">
    <location>
        <position position="354"/>
    </location>
</feature>
<evidence type="ECO:0000256" key="7">
    <source>
        <dbReference type="ARBA" id="ARBA00022833"/>
    </source>
</evidence>
<dbReference type="SUPFAM" id="SSF53187">
    <property type="entry name" value="Zn-dependent exopeptidases"/>
    <property type="match status" value="1"/>
</dbReference>
<proteinExistence type="inferred from homology"/>
<dbReference type="PRINTS" id="PR00765">
    <property type="entry name" value="CRBOXYPTASEA"/>
</dbReference>
<evidence type="ECO:0000256" key="1">
    <source>
        <dbReference type="ARBA" id="ARBA00001947"/>
    </source>
</evidence>
<keyword evidence="12" id="KW-1185">Reference proteome</keyword>
<reference evidence="11" key="1">
    <citation type="submission" date="2021-02" db="EMBL/GenBank/DDBJ databases">
        <authorList>
            <person name="Nowell W R."/>
        </authorList>
    </citation>
    <scope>NUCLEOTIDE SEQUENCE</scope>
    <source>
        <strain evidence="11">Ploen Becks lab</strain>
    </source>
</reference>
<comment type="similarity">
    <text evidence="2 9">Belongs to the peptidase M14 family.</text>
</comment>
<keyword evidence="4" id="KW-0645">Protease</keyword>
<dbReference type="GO" id="GO:0016485">
    <property type="term" value="P:protein processing"/>
    <property type="evidence" value="ECO:0007669"/>
    <property type="project" value="TreeGrafter"/>
</dbReference>
<evidence type="ECO:0000259" key="10">
    <source>
        <dbReference type="PROSITE" id="PS52035"/>
    </source>
</evidence>
<dbReference type="GO" id="GO:0008270">
    <property type="term" value="F:zinc ion binding"/>
    <property type="evidence" value="ECO:0007669"/>
    <property type="project" value="InterPro"/>
</dbReference>
<dbReference type="GO" id="GO:0006518">
    <property type="term" value="P:peptide metabolic process"/>
    <property type="evidence" value="ECO:0007669"/>
    <property type="project" value="TreeGrafter"/>
</dbReference>
<dbReference type="InterPro" id="IPR057247">
    <property type="entry name" value="CARBOXYPEPT_ZN_2"/>
</dbReference>
<keyword evidence="6" id="KW-0378">Hydrolase</keyword>
<evidence type="ECO:0000256" key="4">
    <source>
        <dbReference type="ARBA" id="ARBA00022670"/>
    </source>
</evidence>
<evidence type="ECO:0000256" key="2">
    <source>
        <dbReference type="ARBA" id="ARBA00005988"/>
    </source>
</evidence>
<dbReference type="GO" id="GO:0005615">
    <property type="term" value="C:extracellular space"/>
    <property type="evidence" value="ECO:0007669"/>
    <property type="project" value="TreeGrafter"/>
</dbReference>
<name>A0A814JLP6_9BILA</name>
<dbReference type="GO" id="GO:0004181">
    <property type="term" value="F:metallocarboxypeptidase activity"/>
    <property type="evidence" value="ECO:0007669"/>
    <property type="project" value="InterPro"/>
</dbReference>
<protein>
    <recommendedName>
        <fullName evidence="10">Peptidase M14 domain-containing protein</fullName>
    </recommendedName>
</protein>
<keyword evidence="8" id="KW-0325">Glycoprotein</keyword>
<organism evidence="11 12">
    <name type="scientific">Brachionus calyciflorus</name>
    <dbReference type="NCBI Taxonomy" id="104777"/>
    <lineage>
        <taxon>Eukaryota</taxon>
        <taxon>Metazoa</taxon>
        <taxon>Spiralia</taxon>
        <taxon>Gnathifera</taxon>
        <taxon>Rotifera</taxon>
        <taxon>Eurotatoria</taxon>
        <taxon>Monogononta</taxon>
        <taxon>Pseudotrocha</taxon>
        <taxon>Ploima</taxon>
        <taxon>Brachionidae</taxon>
        <taxon>Brachionus</taxon>
    </lineage>
</organism>
<evidence type="ECO:0000313" key="11">
    <source>
        <dbReference type="EMBL" id="CAF1039718.1"/>
    </source>
</evidence>
<comment type="cofactor">
    <cofactor evidence="1">
        <name>Zn(2+)</name>
        <dbReference type="ChEBI" id="CHEBI:29105"/>
    </cofactor>
</comment>
<evidence type="ECO:0000256" key="6">
    <source>
        <dbReference type="ARBA" id="ARBA00022801"/>
    </source>
</evidence>
<evidence type="ECO:0000256" key="3">
    <source>
        <dbReference type="ARBA" id="ARBA00022645"/>
    </source>
</evidence>
<feature type="non-terminal residue" evidence="11">
    <location>
        <position position="1"/>
    </location>
</feature>
<evidence type="ECO:0000256" key="9">
    <source>
        <dbReference type="PROSITE-ProRule" id="PRU01379"/>
    </source>
</evidence>
<dbReference type="Gene3D" id="3.40.630.10">
    <property type="entry name" value="Zn peptidases"/>
    <property type="match status" value="1"/>
</dbReference>
<dbReference type="SUPFAM" id="SSF49464">
    <property type="entry name" value="Carboxypeptidase regulatory domain-like"/>
    <property type="match status" value="1"/>
</dbReference>
<dbReference type="EMBL" id="CAJNOC010004999">
    <property type="protein sequence ID" value="CAF1039718.1"/>
    <property type="molecule type" value="Genomic_DNA"/>
</dbReference>
<evidence type="ECO:0000256" key="8">
    <source>
        <dbReference type="ARBA" id="ARBA00023180"/>
    </source>
</evidence>
<gene>
    <name evidence="11" type="ORF">OXX778_LOCUS18287</name>
</gene>
<keyword evidence="3" id="KW-0121">Carboxypeptidase</keyword>
<dbReference type="InterPro" id="IPR050753">
    <property type="entry name" value="Peptidase_M14_domain"/>
</dbReference>
<dbReference type="PROSITE" id="PS52035">
    <property type="entry name" value="PEPTIDASE_M14"/>
    <property type="match status" value="1"/>
</dbReference>